<dbReference type="Gene3D" id="3.90.180.10">
    <property type="entry name" value="Medium-chain alcohol dehydrogenases, catalytic domain"/>
    <property type="match status" value="1"/>
</dbReference>
<accession>A0A918RN12</accession>
<keyword evidence="4" id="KW-0560">Oxidoreductase</keyword>
<dbReference type="RefSeq" id="WP_189542494.1">
    <property type="nucleotide sequence ID" value="NZ_BMZD01000008.1"/>
</dbReference>
<dbReference type="Pfam" id="PF08240">
    <property type="entry name" value="ADH_N"/>
    <property type="match status" value="1"/>
</dbReference>
<dbReference type="GO" id="GO:0008270">
    <property type="term" value="F:zinc ion binding"/>
    <property type="evidence" value="ECO:0007669"/>
    <property type="project" value="InterPro"/>
</dbReference>
<keyword evidence="9" id="KW-1185">Reference proteome</keyword>
<dbReference type="SMART" id="SM00829">
    <property type="entry name" value="PKS_ER"/>
    <property type="match status" value="1"/>
</dbReference>
<comment type="caution">
    <text evidence="8">The sequence shown here is derived from an EMBL/GenBank/DDBJ whole genome shotgun (WGS) entry which is preliminary data.</text>
</comment>
<dbReference type="InterPro" id="IPR013149">
    <property type="entry name" value="ADH-like_C"/>
</dbReference>
<dbReference type="GO" id="GO:0005829">
    <property type="term" value="C:cytosol"/>
    <property type="evidence" value="ECO:0007669"/>
    <property type="project" value="TreeGrafter"/>
</dbReference>
<dbReference type="InterPro" id="IPR011032">
    <property type="entry name" value="GroES-like_sf"/>
</dbReference>
<dbReference type="PROSITE" id="PS00059">
    <property type="entry name" value="ADH_ZINC"/>
    <property type="match status" value="1"/>
</dbReference>
<keyword evidence="5" id="KW-0520">NAD</keyword>
<keyword evidence="3 6" id="KW-0862">Zinc</keyword>
<reference evidence="8" key="1">
    <citation type="journal article" date="2014" name="Int. J. Syst. Evol. Microbiol.">
        <title>Complete genome sequence of Corynebacterium casei LMG S-19264T (=DSM 44701T), isolated from a smear-ripened cheese.</title>
        <authorList>
            <consortium name="US DOE Joint Genome Institute (JGI-PGF)"/>
            <person name="Walter F."/>
            <person name="Albersmeier A."/>
            <person name="Kalinowski J."/>
            <person name="Ruckert C."/>
        </authorList>
    </citation>
    <scope>NUCLEOTIDE SEQUENCE</scope>
    <source>
        <strain evidence="8">KCTC 32422</strain>
    </source>
</reference>
<sequence length="364" mass="37323">MKVRAMVCHAPGAPLVLEELDLDPPAAGEVLIEIMASGLCHSDLGQIEGTAAPFPFPVVVGHEGAGIVRATGPGVTGLAVGDHVVPLSLAECGECTACQSGCTNLCDRFMAELGTQTPRFRLGGRPVATYAGVGSLAQFIVMPERNVARIRADVQFHLACTVGCAVATGVGAVRNTARVTPGTSVAVFGLGGIGLNVVQGARLAGASVIIGVDRNPAREASAAAFGLTHFIPADGPDPVAAIRTLTAGGADYSFECVGSTRTMQQALSATRPGWGCCTVLGVPPDGEALAIIPFELQLGRTLLGSFMGNIKGRSELPALLDLFASGQLNLADLVTHRLPMAEVNAGFMLMKSGAALRVVVSFQE</sequence>
<dbReference type="InterPro" id="IPR036291">
    <property type="entry name" value="NAD(P)-bd_dom_sf"/>
</dbReference>
<reference evidence="8" key="2">
    <citation type="submission" date="2020-09" db="EMBL/GenBank/DDBJ databases">
        <authorList>
            <person name="Sun Q."/>
            <person name="Kim S."/>
        </authorList>
    </citation>
    <scope>NUCLEOTIDE SEQUENCE</scope>
    <source>
        <strain evidence="8">KCTC 32422</strain>
    </source>
</reference>
<evidence type="ECO:0000313" key="8">
    <source>
        <dbReference type="EMBL" id="GHA04899.1"/>
    </source>
</evidence>
<protein>
    <submittedName>
        <fullName evidence="8">S-(Hydroxymethyl)glutathione dehydrogenase</fullName>
    </submittedName>
</protein>
<dbReference type="GO" id="GO:0046294">
    <property type="term" value="P:formaldehyde catabolic process"/>
    <property type="evidence" value="ECO:0007669"/>
    <property type="project" value="TreeGrafter"/>
</dbReference>
<proteinExistence type="inferred from homology"/>
<dbReference type="FunFam" id="3.40.50.720:FF:000003">
    <property type="entry name" value="S-(hydroxymethyl)glutathione dehydrogenase"/>
    <property type="match status" value="1"/>
</dbReference>
<dbReference type="Proteomes" id="UP000634139">
    <property type="component" value="Unassembled WGS sequence"/>
</dbReference>
<feature type="domain" description="Enoyl reductase (ER)" evidence="7">
    <location>
        <begin position="12"/>
        <end position="360"/>
    </location>
</feature>
<keyword evidence="2 6" id="KW-0479">Metal-binding</keyword>
<dbReference type="Gene3D" id="3.40.50.720">
    <property type="entry name" value="NAD(P)-binding Rossmann-like Domain"/>
    <property type="match status" value="1"/>
</dbReference>
<dbReference type="SUPFAM" id="SSF51735">
    <property type="entry name" value="NAD(P)-binding Rossmann-fold domains"/>
    <property type="match status" value="1"/>
</dbReference>
<comment type="similarity">
    <text evidence="6">Belongs to the zinc-containing alcohol dehydrogenase family.</text>
</comment>
<evidence type="ECO:0000256" key="2">
    <source>
        <dbReference type="ARBA" id="ARBA00022723"/>
    </source>
</evidence>
<evidence type="ECO:0000313" key="9">
    <source>
        <dbReference type="Proteomes" id="UP000634139"/>
    </source>
</evidence>
<comment type="cofactor">
    <cofactor evidence="1 6">
        <name>Zn(2+)</name>
        <dbReference type="ChEBI" id="CHEBI:29105"/>
    </cofactor>
</comment>
<dbReference type="PANTHER" id="PTHR43880:SF12">
    <property type="entry name" value="ALCOHOL DEHYDROGENASE CLASS-3"/>
    <property type="match status" value="1"/>
</dbReference>
<dbReference type="AlphaFoldDB" id="A0A918RN12"/>
<gene>
    <name evidence="8" type="ORF">GCM10011617_27340</name>
</gene>
<evidence type="ECO:0000256" key="4">
    <source>
        <dbReference type="ARBA" id="ARBA00023002"/>
    </source>
</evidence>
<evidence type="ECO:0000256" key="6">
    <source>
        <dbReference type="RuleBase" id="RU361277"/>
    </source>
</evidence>
<evidence type="ECO:0000256" key="5">
    <source>
        <dbReference type="ARBA" id="ARBA00023027"/>
    </source>
</evidence>
<dbReference type="GO" id="GO:0051903">
    <property type="term" value="F:S-(hydroxymethyl)glutathione dehydrogenase [NAD(P)+] activity"/>
    <property type="evidence" value="ECO:0007669"/>
    <property type="project" value="TreeGrafter"/>
</dbReference>
<evidence type="ECO:0000256" key="1">
    <source>
        <dbReference type="ARBA" id="ARBA00001947"/>
    </source>
</evidence>
<dbReference type="PANTHER" id="PTHR43880">
    <property type="entry name" value="ALCOHOL DEHYDROGENASE"/>
    <property type="match status" value="1"/>
</dbReference>
<dbReference type="EMBL" id="BMZD01000008">
    <property type="protein sequence ID" value="GHA04899.1"/>
    <property type="molecule type" value="Genomic_DNA"/>
</dbReference>
<name>A0A918RN12_9SPHN</name>
<organism evidence="8 9">
    <name type="scientific">Novosphingobium arvoryzae</name>
    <dbReference type="NCBI Taxonomy" id="1256514"/>
    <lineage>
        <taxon>Bacteria</taxon>
        <taxon>Pseudomonadati</taxon>
        <taxon>Pseudomonadota</taxon>
        <taxon>Alphaproteobacteria</taxon>
        <taxon>Sphingomonadales</taxon>
        <taxon>Sphingomonadaceae</taxon>
        <taxon>Novosphingobium</taxon>
    </lineage>
</organism>
<dbReference type="InterPro" id="IPR020843">
    <property type="entry name" value="ER"/>
</dbReference>
<evidence type="ECO:0000259" key="7">
    <source>
        <dbReference type="SMART" id="SM00829"/>
    </source>
</evidence>
<dbReference type="SUPFAM" id="SSF50129">
    <property type="entry name" value="GroES-like"/>
    <property type="match status" value="2"/>
</dbReference>
<evidence type="ECO:0000256" key="3">
    <source>
        <dbReference type="ARBA" id="ARBA00022833"/>
    </source>
</evidence>
<dbReference type="InterPro" id="IPR013154">
    <property type="entry name" value="ADH-like_N"/>
</dbReference>
<dbReference type="Pfam" id="PF00107">
    <property type="entry name" value="ADH_zinc_N"/>
    <property type="match status" value="1"/>
</dbReference>
<dbReference type="InterPro" id="IPR002328">
    <property type="entry name" value="ADH_Zn_CS"/>
</dbReference>